<dbReference type="InterPro" id="IPR053867">
    <property type="entry name" value="PhyR_sigma4"/>
</dbReference>
<dbReference type="SUPFAM" id="SSF88659">
    <property type="entry name" value="Sigma3 and sigma4 domains of RNA polymerase sigma factors"/>
    <property type="match status" value="1"/>
</dbReference>
<dbReference type="SUPFAM" id="SSF52172">
    <property type="entry name" value="CheY-like"/>
    <property type="match status" value="1"/>
</dbReference>
<dbReference type="PANTHER" id="PTHR44591">
    <property type="entry name" value="STRESS RESPONSE REGULATOR PROTEIN 1"/>
    <property type="match status" value="1"/>
</dbReference>
<dbReference type="InterPro" id="IPR001789">
    <property type="entry name" value="Sig_transdc_resp-reg_receiver"/>
</dbReference>
<reference evidence="6 7" key="1">
    <citation type="submission" date="2020-03" db="EMBL/GenBank/DDBJ databases">
        <title>Genomic Encyclopedia of Type Strains, Phase IV (KMG-IV): sequencing the most valuable type-strain genomes for metagenomic binning, comparative biology and taxonomic classification.</title>
        <authorList>
            <person name="Goeker M."/>
        </authorList>
    </citation>
    <scope>NUCLEOTIDE SEQUENCE [LARGE SCALE GENOMIC DNA]</scope>
    <source>
        <strain evidence="6 7">DSM 103870</strain>
    </source>
</reference>
<dbReference type="CDD" id="cd17540">
    <property type="entry name" value="REC_PhyR"/>
    <property type="match status" value="1"/>
</dbReference>
<dbReference type="Pfam" id="PF22029">
    <property type="entry name" value="PhyR_sigma2"/>
    <property type="match status" value="1"/>
</dbReference>
<dbReference type="NCBIfam" id="NF006623">
    <property type="entry name" value="PRK09191.1"/>
    <property type="match status" value="1"/>
</dbReference>
<dbReference type="PIRSF" id="PIRSF036400">
    <property type="entry name" value="RR_Ctr_UCP036400"/>
    <property type="match status" value="1"/>
</dbReference>
<dbReference type="SMART" id="SM00448">
    <property type="entry name" value="REC"/>
    <property type="match status" value="1"/>
</dbReference>
<organism evidence="6 7">
    <name type="scientific">Pseudochelatococcus lubricantis</name>
    <dbReference type="NCBI Taxonomy" id="1538102"/>
    <lineage>
        <taxon>Bacteria</taxon>
        <taxon>Pseudomonadati</taxon>
        <taxon>Pseudomonadota</taxon>
        <taxon>Alphaproteobacteria</taxon>
        <taxon>Hyphomicrobiales</taxon>
        <taxon>Chelatococcaceae</taxon>
        <taxon>Pseudochelatococcus</taxon>
    </lineage>
</organism>
<protein>
    <submittedName>
        <fullName evidence="6">CheY-like chemotaxis protein/DNA-directed RNA polymerase specialized sigma24 family protein</fullName>
    </submittedName>
</protein>
<dbReference type="Gene3D" id="3.40.50.2300">
    <property type="match status" value="1"/>
</dbReference>
<comment type="caution">
    <text evidence="6">The sequence shown here is derived from an EMBL/GenBank/DDBJ whole genome shotgun (WGS) entry which is preliminary data.</text>
</comment>
<dbReference type="Pfam" id="PF22233">
    <property type="entry name" value="PhyR_sigma-like"/>
    <property type="match status" value="1"/>
</dbReference>
<evidence type="ECO:0000256" key="4">
    <source>
        <dbReference type="PROSITE-ProRule" id="PRU00169"/>
    </source>
</evidence>
<dbReference type="InterPro" id="IPR053866">
    <property type="entry name" value="PhyR_sigma2"/>
</dbReference>
<evidence type="ECO:0000256" key="2">
    <source>
        <dbReference type="ARBA" id="ARBA00023015"/>
    </source>
</evidence>
<feature type="modified residue" description="4-aspartylphosphate" evidence="4">
    <location>
        <position position="193"/>
    </location>
</feature>
<keyword evidence="7" id="KW-1185">Reference proteome</keyword>
<keyword evidence="3" id="KW-0804">Transcription</keyword>
<evidence type="ECO:0000313" key="6">
    <source>
        <dbReference type="EMBL" id="NIJ57145.1"/>
    </source>
</evidence>
<feature type="domain" description="Response regulatory" evidence="5">
    <location>
        <begin position="143"/>
        <end position="256"/>
    </location>
</feature>
<dbReference type="InterPro" id="IPR013324">
    <property type="entry name" value="RNA_pol_sigma_r3/r4-like"/>
</dbReference>
<evidence type="ECO:0000259" key="5">
    <source>
        <dbReference type="PROSITE" id="PS50110"/>
    </source>
</evidence>
<proteinExistence type="predicted"/>
<dbReference type="RefSeq" id="WP_166949394.1">
    <property type="nucleotide sequence ID" value="NZ_JAASQI010000002.1"/>
</dbReference>
<dbReference type="Gene3D" id="1.20.140.160">
    <property type="match status" value="1"/>
</dbReference>
<dbReference type="InterPro" id="IPR050595">
    <property type="entry name" value="Bact_response_regulator"/>
</dbReference>
<dbReference type="EMBL" id="JAASQI010000002">
    <property type="protein sequence ID" value="NIJ57145.1"/>
    <property type="molecule type" value="Genomic_DNA"/>
</dbReference>
<accession>A0ABX0UZZ0</accession>
<dbReference type="Pfam" id="PF00072">
    <property type="entry name" value="Response_reg"/>
    <property type="match status" value="1"/>
</dbReference>
<keyword evidence="2" id="KW-0805">Transcription regulation</keyword>
<dbReference type="InterPro" id="IPR011006">
    <property type="entry name" value="CheY-like_superfamily"/>
</dbReference>
<dbReference type="Proteomes" id="UP001429580">
    <property type="component" value="Unassembled WGS sequence"/>
</dbReference>
<sequence>MSLSQLVAPHLPYLRRLSRALTGSQTSGDAHAVAALEAIVADPDLLRRDIAPRVALFRVLLDIWQRVPTNRAEGADAPVGAIERHAGQALSVLGLRARAAFLLDVLEGLSREEIGQALGASPEEVDRLVQEASREISAQIASDVLIIEDEPIIAMDIEALVEGLGHRVTGIARTHAEAVASVAVHRPGLVLADIQLADGSSGLDAVNEILTRIEVPVIFITAYPERLLTGERPEPAFLITKPFSVDAVRAVISQALFFGQQAQGPASRAAAG</sequence>
<keyword evidence="1 4" id="KW-0597">Phosphoprotein</keyword>
<name>A0ABX0UZZ0_9HYPH</name>
<dbReference type="PROSITE" id="PS50110">
    <property type="entry name" value="RESPONSE_REGULATORY"/>
    <property type="match status" value="1"/>
</dbReference>
<evidence type="ECO:0000256" key="1">
    <source>
        <dbReference type="ARBA" id="ARBA00022553"/>
    </source>
</evidence>
<dbReference type="PANTHER" id="PTHR44591:SF3">
    <property type="entry name" value="RESPONSE REGULATORY DOMAIN-CONTAINING PROTEIN"/>
    <property type="match status" value="1"/>
</dbReference>
<dbReference type="InterPro" id="IPR014605">
    <property type="entry name" value="Sig_resp-reg_PhyR"/>
</dbReference>
<evidence type="ECO:0000256" key="3">
    <source>
        <dbReference type="ARBA" id="ARBA00023163"/>
    </source>
</evidence>
<evidence type="ECO:0000313" key="7">
    <source>
        <dbReference type="Proteomes" id="UP001429580"/>
    </source>
</evidence>
<gene>
    <name evidence="6" type="ORF">FHS82_000971</name>
</gene>